<organism evidence="1 2">
    <name type="scientific">Chitinophaga nivalis</name>
    <dbReference type="NCBI Taxonomy" id="2991709"/>
    <lineage>
        <taxon>Bacteria</taxon>
        <taxon>Pseudomonadati</taxon>
        <taxon>Bacteroidota</taxon>
        <taxon>Chitinophagia</taxon>
        <taxon>Chitinophagales</taxon>
        <taxon>Chitinophagaceae</taxon>
        <taxon>Chitinophaga</taxon>
    </lineage>
</organism>
<reference evidence="1 2" key="1">
    <citation type="submission" date="2022-10" db="EMBL/GenBank/DDBJ databases">
        <title>Chitinophaga nivalis PC15 sp. nov., isolated from Pyeongchang county, South Korea.</title>
        <authorList>
            <person name="Trinh H.N."/>
        </authorList>
    </citation>
    <scope>NUCLEOTIDE SEQUENCE [LARGE SCALE GENOMIC DNA]</scope>
    <source>
        <strain evidence="1 2">PC14</strain>
    </source>
</reference>
<evidence type="ECO:0000313" key="2">
    <source>
        <dbReference type="Proteomes" id="UP001207742"/>
    </source>
</evidence>
<dbReference type="RefSeq" id="WP_264727865.1">
    <property type="nucleotide sequence ID" value="NZ_JAPDNR010000001.1"/>
</dbReference>
<proteinExistence type="predicted"/>
<accession>A0ABT3IGA8</accession>
<protein>
    <submittedName>
        <fullName evidence="1">Uncharacterized protein</fullName>
    </submittedName>
</protein>
<dbReference type="Proteomes" id="UP001207742">
    <property type="component" value="Unassembled WGS sequence"/>
</dbReference>
<dbReference type="EMBL" id="JAPDNS010000001">
    <property type="protein sequence ID" value="MCW3482989.1"/>
    <property type="molecule type" value="Genomic_DNA"/>
</dbReference>
<sequence>MPDYLWGQPVVPLIQALTGNRLIREAPRPRFVRIGAIAGRHLSVPAAALRSSRLEIYGSGGGGVAPDLIYSSSQSINALSGHA</sequence>
<evidence type="ECO:0000313" key="1">
    <source>
        <dbReference type="EMBL" id="MCW3482989.1"/>
    </source>
</evidence>
<gene>
    <name evidence="1" type="ORF">OL497_03755</name>
</gene>
<keyword evidence="2" id="KW-1185">Reference proteome</keyword>
<name>A0ABT3IGA8_9BACT</name>
<comment type="caution">
    <text evidence="1">The sequence shown here is derived from an EMBL/GenBank/DDBJ whole genome shotgun (WGS) entry which is preliminary data.</text>
</comment>